<feature type="region of interest" description="Disordered" evidence="1">
    <location>
        <begin position="184"/>
        <end position="203"/>
    </location>
</feature>
<gene>
    <name evidence="2" type="ORF">CSIM01_04799</name>
</gene>
<proteinExistence type="predicted"/>
<keyword evidence="3" id="KW-1185">Reference proteome</keyword>
<feature type="compositionally biased region" description="Basic and acidic residues" evidence="1">
    <location>
        <begin position="109"/>
        <end position="125"/>
    </location>
</feature>
<name>A0A135TJP3_9PEZI</name>
<dbReference type="EMBL" id="JFBX01000132">
    <property type="protein sequence ID" value="KXH48420.1"/>
    <property type="molecule type" value="Genomic_DNA"/>
</dbReference>
<feature type="region of interest" description="Disordered" evidence="1">
    <location>
        <begin position="104"/>
        <end position="173"/>
    </location>
</feature>
<dbReference type="AlphaFoldDB" id="A0A135TJP3"/>
<sequence>MQQLEPSSHENHIWMRIAGTFISHNKTALARLPFQEGRIPTGRVRNVGSSPYSSNDIELEARSLELTKPHCTTVRDGRKALAKDTQRLHVLNQHYHRLYSGSTLGGTLDESREPSLHVRSDEVRTDTIANPLQMGHMDIGSHLENPRASPLNLKPPPPDASASSPLTDCTSPEPATHIEHLHISTESTEITGGNAPPNPIRLGRQQRLPHRQNSESYRGPVGSDVLITGDWGRTGEWKKAVQRSVMELDGVAPMGDRAMASVLERPPSAVVQWAVHDQNGMKHCQARQPMQPSPKAQAFVYCTAHIAYDSTTQKLQSISYDLGILP</sequence>
<organism evidence="2 3">
    <name type="scientific">Colletotrichum simmondsii</name>
    <dbReference type="NCBI Taxonomy" id="703756"/>
    <lineage>
        <taxon>Eukaryota</taxon>
        <taxon>Fungi</taxon>
        <taxon>Dikarya</taxon>
        <taxon>Ascomycota</taxon>
        <taxon>Pezizomycotina</taxon>
        <taxon>Sordariomycetes</taxon>
        <taxon>Hypocreomycetidae</taxon>
        <taxon>Glomerellales</taxon>
        <taxon>Glomerellaceae</taxon>
        <taxon>Colletotrichum</taxon>
        <taxon>Colletotrichum acutatum species complex</taxon>
    </lineage>
</organism>
<reference evidence="2 3" key="1">
    <citation type="submission" date="2014-02" db="EMBL/GenBank/DDBJ databases">
        <title>The genome sequence of Colletotrichum simmondsii CBS122122.</title>
        <authorList>
            <person name="Baroncelli R."/>
            <person name="Thon M.R."/>
        </authorList>
    </citation>
    <scope>NUCLEOTIDE SEQUENCE [LARGE SCALE GENOMIC DNA]</scope>
    <source>
        <strain evidence="2 3">CBS122122</strain>
    </source>
</reference>
<protein>
    <submittedName>
        <fullName evidence="2">Uncharacterized protein</fullName>
    </submittedName>
</protein>
<evidence type="ECO:0000256" key="1">
    <source>
        <dbReference type="SAM" id="MobiDB-lite"/>
    </source>
</evidence>
<evidence type="ECO:0000313" key="3">
    <source>
        <dbReference type="Proteomes" id="UP000070328"/>
    </source>
</evidence>
<accession>A0A135TJP3</accession>
<dbReference type="Proteomes" id="UP000070328">
    <property type="component" value="Unassembled WGS sequence"/>
</dbReference>
<comment type="caution">
    <text evidence="2">The sequence shown here is derived from an EMBL/GenBank/DDBJ whole genome shotgun (WGS) entry which is preliminary data.</text>
</comment>
<evidence type="ECO:0000313" key="2">
    <source>
        <dbReference type="EMBL" id="KXH48420.1"/>
    </source>
</evidence>